<gene>
    <name evidence="2" type="ORF">KC573_02960</name>
</gene>
<dbReference type="AlphaFoldDB" id="A0A955RXE8"/>
<protein>
    <submittedName>
        <fullName evidence="2">Uncharacterized protein</fullName>
    </submittedName>
</protein>
<evidence type="ECO:0000256" key="1">
    <source>
        <dbReference type="SAM" id="MobiDB-lite"/>
    </source>
</evidence>
<dbReference type="EMBL" id="JAGQKY010000134">
    <property type="protein sequence ID" value="MCA9397765.1"/>
    <property type="molecule type" value="Genomic_DNA"/>
</dbReference>
<reference evidence="2" key="1">
    <citation type="submission" date="2020-04" db="EMBL/GenBank/DDBJ databases">
        <authorList>
            <person name="Zhang T."/>
        </authorList>
    </citation>
    <scope>NUCLEOTIDE SEQUENCE</scope>
    <source>
        <strain evidence="2">HKST-UBA02</strain>
    </source>
</reference>
<feature type="non-terminal residue" evidence="2">
    <location>
        <position position="1"/>
    </location>
</feature>
<dbReference type="Proteomes" id="UP000699691">
    <property type="component" value="Unassembled WGS sequence"/>
</dbReference>
<feature type="region of interest" description="Disordered" evidence="1">
    <location>
        <begin position="81"/>
        <end position="125"/>
    </location>
</feature>
<proteinExistence type="predicted"/>
<evidence type="ECO:0000313" key="2">
    <source>
        <dbReference type="EMBL" id="MCA9397765.1"/>
    </source>
</evidence>
<sequence>IVYFLQAISKPTLRNWQKEAIPPQVLLPSYVVPHHESKEEYKDNSDLEEFLSFWRSKQPVTDYSDDEKEFLQKISILSHATDYPQGKKPPSQSLAQERAAQTQQANSQPPQNTHSPAQQMNEKNE</sequence>
<comment type="caution">
    <text evidence="2">The sequence shown here is derived from an EMBL/GenBank/DDBJ whole genome shotgun (WGS) entry which is preliminary data.</text>
</comment>
<accession>A0A955RXE8</accession>
<name>A0A955RXE8_UNCKA</name>
<organism evidence="2 3">
    <name type="scientific">candidate division WWE3 bacterium</name>
    <dbReference type="NCBI Taxonomy" id="2053526"/>
    <lineage>
        <taxon>Bacteria</taxon>
        <taxon>Katanobacteria</taxon>
    </lineage>
</organism>
<feature type="compositionally biased region" description="Polar residues" evidence="1">
    <location>
        <begin position="90"/>
        <end position="125"/>
    </location>
</feature>
<evidence type="ECO:0000313" key="3">
    <source>
        <dbReference type="Proteomes" id="UP000699691"/>
    </source>
</evidence>
<reference evidence="2" key="2">
    <citation type="journal article" date="2021" name="Microbiome">
        <title>Successional dynamics and alternative stable states in a saline activated sludge microbial community over 9 years.</title>
        <authorList>
            <person name="Wang Y."/>
            <person name="Ye J."/>
            <person name="Ju F."/>
            <person name="Liu L."/>
            <person name="Boyd J.A."/>
            <person name="Deng Y."/>
            <person name="Parks D.H."/>
            <person name="Jiang X."/>
            <person name="Yin X."/>
            <person name="Woodcroft B.J."/>
            <person name="Tyson G.W."/>
            <person name="Hugenholtz P."/>
            <person name="Polz M.F."/>
            <person name="Zhang T."/>
        </authorList>
    </citation>
    <scope>NUCLEOTIDE SEQUENCE</scope>
    <source>
        <strain evidence="2">HKST-UBA02</strain>
    </source>
</reference>